<dbReference type="HOGENOM" id="CLU_080178_0_0_7"/>
<reference evidence="1 2" key="1">
    <citation type="journal article" date="2011" name="Stand. Genomic Sci.">
        <title>Complete genome sequence of the acetate-degrading sulfate reducer Desulfobacca acetoxidans type strain (ASRB2).</title>
        <authorList>
            <person name="Goker M."/>
            <person name="Teshima H."/>
            <person name="Lapidus A."/>
            <person name="Nolan M."/>
            <person name="Lucas S."/>
            <person name="Hammon N."/>
            <person name="Deshpande S."/>
            <person name="Cheng J.F."/>
            <person name="Tapia R."/>
            <person name="Han C."/>
            <person name="Goodwin L."/>
            <person name="Pitluck S."/>
            <person name="Huntemann M."/>
            <person name="Liolios K."/>
            <person name="Ivanova N."/>
            <person name="Pagani I."/>
            <person name="Mavromatis K."/>
            <person name="Ovchinikova G."/>
            <person name="Pati A."/>
            <person name="Chen A."/>
            <person name="Palaniappan K."/>
            <person name="Land M."/>
            <person name="Hauser L."/>
            <person name="Brambilla E.M."/>
            <person name="Rohde M."/>
            <person name="Spring S."/>
            <person name="Detter J.C."/>
            <person name="Woyke T."/>
            <person name="Bristow J."/>
            <person name="Eisen J.A."/>
            <person name="Markowitz V."/>
            <person name="Hugenholtz P."/>
            <person name="Kyrpides N.C."/>
            <person name="Klenk H.P."/>
        </authorList>
    </citation>
    <scope>NUCLEOTIDE SEQUENCE [LARGE SCALE GENOMIC DNA]</scope>
    <source>
        <strain evidence="2">ATCC 700848 / DSM 11109 / ASRB2</strain>
    </source>
</reference>
<keyword evidence="2" id="KW-1185">Reference proteome</keyword>
<dbReference type="eggNOG" id="COG0727">
    <property type="taxonomic scope" value="Bacteria"/>
</dbReference>
<name>F2NFX6_DESAR</name>
<gene>
    <name evidence="1" type="ordered locus">Desac_2424</name>
</gene>
<dbReference type="EMBL" id="CP002629">
    <property type="protein sequence ID" value="AEB10245.1"/>
    <property type="molecule type" value="Genomic_DNA"/>
</dbReference>
<dbReference type="PANTHER" id="PTHR35866:SF1">
    <property type="entry name" value="YKGJ FAMILY CYSTEINE CLUSTER PROTEIN"/>
    <property type="match status" value="1"/>
</dbReference>
<accession>F2NFX6</accession>
<dbReference type="OrthoDB" id="9810361at2"/>
<dbReference type="STRING" id="880072.Desac_2424"/>
<dbReference type="PANTHER" id="PTHR35866">
    <property type="entry name" value="PUTATIVE-RELATED"/>
    <property type="match status" value="1"/>
</dbReference>
<evidence type="ECO:0000313" key="2">
    <source>
        <dbReference type="Proteomes" id="UP000000483"/>
    </source>
</evidence>
<dbReference type="RefSeq" id="WP_013707354.1">
    <property type="nucleotide sequence ID" value="NC_015388.1"/>
</dbReference>
<dbReference type="KEGG" id="dao:Desac_2424"/>
<evidence type="ECO:0008006" key="3">
    <source>
        <dbReference type="Google" id="ProtNLM"/>
    </source>
</evidence>
<dbReference type="Proteomes" id="UP000000483">
    <property type="component" value="Chromosome"/>
</dbReference>
<proteinExistence type="predicted"/>
<evidence type="ECO:0000313" key="1">
    <source>
        <dbReference type="EMBL" id="AEB10245.1"/>
    </source>
</evidence>
<dbReference type="InterPro" id="IPR005358">
    <property type="entry name" value="Puta_zinc/iron-chelating_dom"/>
</dbReference>
<dbReference type="Pfam" id="PF03692">
    <property type="entry name" value="CxxCxxCC"/>
    <property type="match status" value="1"/>
</dbReference>
<reference evidence="2" key="2">
    <citation type="submission" date="2011-03" db="EMBL/GenBank/DDBJ databases">
        <title>The complete genome of Desulfobacca acetoxidans DSM 11109.</title>
        <authorList>
            <consortium name="US DOE Joint Genome Institute (JGI-PGF)"/>
            <person name="Lucas S."/>
            <person name="Copeland A."/>
            <person name="Lapidus A."/>
            <person name="Bruce D."/>
            <person name="Goodwin L."/>
            <person name="Pitluck S."/>
            <person name="Peters L."/>
            <person name="Kyrpides N."/>
            <person name="Mavromatis K."/>
            <person name="Ivanova N."/>
            <person name="Ovchinnikova G."/>
            <person name="Teshima H."/>
            <person name="Detter J.C."/>
            <person name="Han C."/>
            <person name="Land M."/>
            <person name="Hauser L."/>
            <person name="Markowitz V."/>
            <person name="Cheng J.-F."/>
            <person name="Hugenholtz P."/>
            <person name="Woyke T."/>
            <person name="Wu D."/>
            <person name="Spring S."/>
            <person name="Schueler E."/>
            <person name="Brambilla E."/>
            <person name="Klenk H.-P."/>
            <person name="Eisen J.A."/>
        </authorList>
    </citation>
    <scope>NUCLEOTIDE SEQUENCE [LARGE SCALE GENOMIC DNA]</scope>
    <source>
        <strain evidence="2">ATCC 700848 / DSM 11109 / ASRB2</strain>
    </source>
</reference>
<dbReference type="AlphaFoldDB" id="F2NFX6"/>
<protein>
    <recommendedName>
        <fullName evidence="3">YkgJ family cysteine cluster protein</fullName>
    </recommendedName>
</protein>
<sequence length="270" mass="31243">MVDLYKDMESPEKLLLESTFRFNCHSGLSCFNQCCRQPTIILKPYDILRLRRRLGISSTEFLERYTTKTVEGKSYLPLMLLDIDREGGKGCPFLGENGCTVYDDRPGACRLFPITQGSSLAGGAVIDHYFCKRLDFCQGFNENREWTVAQWKADQNLEPYDLLSQEWLEIILKRGDINPPADDARAPALFSMVAYDIDKFRRFVFETPFLNIFEIPPNVAEVVQKSDVELLRFGYKYLKMALLIEDALQMKEEMQMMPLPADQRSSLFFF</sequence>
<organism evidence="1 2">
    <name type="scientific">Desulfobacca acetoxidans (strain ATCC 700848 / DSM 11109 / ASRB2)</name>
    <dbReference type="NCBI Taxonomy" id="880072"/>
    <lineage>
        <taxon>Bacteria</taxon>
        <taxon>Pseudomonadati</taxon>
        <taxon>Thermodesulfobacteriota</taxon>
        <taxon>Desulfobaccia</taxon>
        <taxon>Desulfobaccales</taxon>
        <taxon>Desulfobaccaceae</taxon>
        <taxon>Desulfobacca</taxon>
    </lineage>
</organism>